<name>A0A545V057_9HYPO</name>
<protein>
    <submittedName>
        <fullName evidence="2">Uncharacterized protein</fullName>
    </submittedName>
</protein>
<accession>A0A545V057</accession>
<gene>
    <name evidence="2" type="ORF">IF1G_06092</name>
</gene>
<sequence>MSRSAEQKGTIVGGELASQSWKRDRKPCRIKIAATEQWDKQTKRKKEKKKKKKKSPGWVFFLLPLSSPSQLPVHKRVKIPDVAGWSWFITISSWRGGRGRDGFTQLNPMSASAQPCGRFGSSYQYNKTCLLPGYQAKKSEQLENQKEREKKKKRKGKEKTIHHLAGPGSFGQPVPFWQGRPSHAGQGTVKRPINNDTTFRPKGKALSLYTLSVPHRHHQISPPFVRERFSHLAAVVAPTLNMTVRHPPSRAAEQGQHRQIATNAEKKRKRVARVVSLSPPPHDFARLPPKRQFANDHDPPGPEYPAGTFACAQPCCPLSHGKEKKNLLQFLDAAMRRSCRWNQPIRLHQLQKERVPPPSHKKPSLAAARPRFVCDAQGPSSYSKLIIDPCSVPYRKLRARLKQPSTTVARRPPFLSTSLYLRAGKDEKDPGPDPATPPLVYSVEARQSALRKAQCSVMAPKKKANVTTCGKNPDRSSLRTKIVSSFGTAPH</sequence>
<organism evidence="2 3">
    <name type="scientific">Cordyceps javanica</name>
    <dbReference type="NCBI Taxonomy" id="43265"/>
    <lineage>
        <taxon>Eukaryota</taxon>
        <taxon>Fungi</taxon>
        <taxon>Dikarya</taxon>
        <taxon>Ascomycota</taxon>
        <taxon>Pezizomycotina</taxon>
        <taxon>Sordariomycetes</taxon>
        <taxon>Hypocreomycetidae</taxon>
        <taxon>Hypocreales</taxon>
        <taxon>Cordycipitaceae</taxon>
        <taxon>Cordyceps</taxon>
    </lineage>
</organism>
<dbReference type="EMBL" id="SPUK01000008">
    <property type="protein sequence ID" value="TQV95105.1"/>
    <property type="molecule type" value="Genomic_DNA"/>
</dbReference>
<feature type="compositionally biased region" description="Polar residues" evidence="1">
    <location>
        <begin position="482"/>
        <end position="491"/>
    </location>
</feature>
<proteinExistence type="predicted"/>
<feature type="compositionally biased region" description="Basic residues" evidence="1">
    <location>
        <begin position="42"/>
        <end position="54"/>
    </location>
</feature>
<dbReference type="Proteomes" id="UP000315783">
    <property type="component" value="Unassembled WGS sequence"/>
</dbReference>
<feature type="region of interest" description="Disordered" evidence="1">
    <location>
        <begin position="140"/>
        <end position="173"/>
    </location>
</feature>
<evidence type="ECO:0000256" key="1">
    <source>
        <dbReference type="SAM" id="MobiDB-lite"/>
    </source>
</evidence>
<evidence type="ECO:0000313" key="2">
    <source>
        <dbReference type="EMBL" id="TQV95105.1"/>
    </source>
</evidence>
<evidence type="ECO:0000313" key="3">
    <source>
        <dbReference type="Proteomes" id="UP000315783"/>
    </source>
</evidence>
<keyword evidence="3" id="KW-1185">Reference proteome</keyword>
<feature type="region of interest" description="Disordered" evidence="1">
    <location>
        <begin position="1"/>
        <end position="54"/>
    </location>
</feature>
<feature type="region of interest" description="Disordered" evidence="1">
    <location>
        <begin position="462"/>
        <end position="491"/>
    </location>
</feature>
<feature type="compositionally biased region" description="Basic residues" evidence="1">
    <location>
        <begin position="149"/>
        <end position="162"/>
    </location>
</feature>
<comment type="caution">
    <text evidence="2">The sequence shown here is derived from an EMBL/GenBank/DDBJ whole genome shotgun (WGS) entry which is preliminary data.</text>
</comment>
<dbReference type="AlphaFoldDB" id="A0A545V057"/>
<reference evidence="2 3" key="1">
    <citation type="journal article" date="2019" name="Appl. Microbiol. Biotechnol.">
        <title>Genome sequence of Isaria javanica and comparative genome analysis insights into family S53 peptidase evolution in fungal entomopathogens.</title>
        <authorList>
            <person name="Lin R."/>
            <person name="Zhang X."/>
            <person name="Xin B."/>
            <person name="Zou M."/>
            <person name="Gao Y."/>
            <person name="Qin F."/>
            <person name="Hu Q."/>
            <person name="Xie B."/>
            <person name="Cheng X."/>
        </authorList>
    </citation>
    <scope>NUCLEOTIDE SEQUENCE [LARGE SCALE GENOMIC DNA]</scope>
    <source>
        <strain evidence="2 3">IJ1G</strain>
    </source>
</reference>